<dbReference type="AlphaFoldDB" id="A0A1F6GXD4"/>
<dbReference type="Proteomes" id="UP000177583">
    <property type="component" value="Unassembled WGS sequence"/>
</dbReference>
<organism evidence="2 3">
    <name type="scientific">Candidatus Lambdaproteobacteria bacterium RIFOXYD2_FULL_56_26</name>
    <dbReference type="NCBI Taxonomy" id="1817773"/>
    <lineage>
        <taxon>Bacteria</taxon>
        <taxon>Pseudomonadati</taxon>
        <taxon>Pseudomonadota</taxon>
        <taxon>Candidatus Lambdaproteobacteria</taxon>
    </lineage>
</organism>
<protein>
    <recommendedName>
        <fullName evidence="1">UPF0246 protein A2557_11440</fullName>
    </recommendedName>
</protein>
<dbReference type="GO" id="GO:0005829">
    <property type="term" value="C:cytosol"/>
    <property type="evidence" value="ECO:0007669"/>
    <property type="project" value="TreeGrafter"/>
</dbReference>
<evidence type="ECO:0000313" key="3">
    <source>
        <dbReference type="Proteomes" id="UP000177583"/>
    </source>
</evidence>
<dbReference type="HAMAP" id="MF_00652">
    <property type="entry name" value="UPF0246"/>
    <property type="match status" value="1"/>
</dbReference>
<evidence type="ECO:0000256" key="1">
    <source>
        <dbReference type="HAMAP-Rule" id="MF_00652"/>
    </source>
</evidence>
<accession>A0A1F6GXD4</accession>
<dbReference type="NCBIfam" id="NF002542">
    <property type="entry name" value="PRK02101.1-3"/>
    <property type="match status" value="1"/>
</dbReference>
<reference evidence="2 3" key="1">
    <citation type="journal article" date="2016" name="Nat. Commun.">
        <title>Thousands of microbial genomes shed light on interconnected biogeochemical processes in an aquifer system.</title>
        <authorList>
            <person name="Anantharaman K."/>
            <person name="Brown C.T."/>
            <person name="Hug L.A."/>
            <person name="Sharon I."/>
            <person name="Castelle C.J."/>
            <person name="Probst A.J."/>
            <person name="Thomas B.C."/>
            <person name="Singh A."/>
            <person name="Wilkins M.J."/>
            <person name="Karaoz U."/>
            <person name="Brodie E.L."/>
            <person name="Williams K.H."/>
            <person name="Hubbard S.S."/>
            <person name="Banfield J.F."/>
        </authorList>
    </citation>
    <scope>NUCLEOTIDE SEQUENCE [LARGE SCALE GENOMIC DNA]</scope>
</reference>
<dbReference type="Pfam" id="PF03883">
    <property type="entry name" value="H2O2_YaaD"/>
    <property type="match status" value="1"/>
</dbReference>
<dbReference type="EMBL" id="MFNF01000021">
    <property type="protein sequence ID" value="OGH02690.1"/>
    <property type="molecule type" value="Genomic_DNA"/>
</dbReference>
<name>A0A1F6GXD4_9PROT</name>
<gene>
    <name evidence="2" type="ORF">A2557_11440</name>
</gene>
<comment type="caution">
    <text evidence="2">The sequence shown here is derived from an EMBL/GenBank/DDBJ whole genome shotgun (WGS) entry which is preliminary data.</text>
</comment>
<dbReference type="GO" id="GO:0033194">
    <property type="term" value="P:response to hydroperoxide"/>
    <property type="evidence" value="ECO:0007669"/>
    <property type="project" value="TreeGrafter"/>
</dbReference>
<dbReference type="PANTHER" id="PTHR30283">
    <property type="entry name" value="PEROXIDE STRESS RESPONSE PROTEIN YAAA"/>
    <property type="match status" value="1"/>
</dbReference>
<evidence type="ECO:0000313" key="2">
    <source>
        <dbReference type="EMBL" id="OGH02690.1"/>
    </source>
</evidence>
<dbReference type="InterPro" id="IPR005583">
    <property type="entry name" value="YaaA"/>
</dbReference>
<sequence length="259" mass="29104">MLSVISPAKSLDFSSPLPKEPWTEPRFLDQTLTLAQTLKGFSPGELGRLMGLSEKLSELNHQRYQSFALPLASPNARPALWAFDGDVYQGIGVASLQPKERRYLNQKVRVLSGFYGLLRPFDLILPYRLEMGTKLATAQAKDLYGFWGPDLTLALKTELLEHSTEVLVNLASQEYFKAIQPKLLGTPVVCPEFLDPNPQGQLKVISFFAKKARGLMCRFIAQEGIDRPQGLLDFALEGYRYAPKLSKPEKPVFTREKQT</sequence>
<comment type="similarity">
    <text evidence="1">Belongs to the UPF0246 family.</text>
</comment>
<dbReference type="PANTHER" id="PTHR30283:SF4">
    <property type="entry name" value="PEROXIDE STRESS RESISTANCE PROTEIN YAAA"/>
    <property type="match status" value="1"/>
</dbReference>
<proteinExistence type="inferred from homology"/>